<dbReference type="Pfam" id="PF03109">
    <property type="entry name" value="ABC1"/>
    <property type="match status" value="1"/>
</dbReference>
<dbReference type="OMA" id="AIVDECF"/>
<comment type="similarity">
    <text evidence="1">Belongs to the protein kinase superfamily. ADCK protein kinase family.</text>
</comment>
<dbReference type="OrthoDB" id="427480at2759"/>
<dbReference type="EMBL" id="GL433848">
    <property type="protein sequence ID" value="EFN54445.1"/>
    <property type="molecule type" value="Genomic_DNA"/>
</dbReference>
<gene>
    <name evidence="4" type="ORF">CHLNCDRAFT_24990</name>
</gene>
<evidence type="ECO:0000313" key="5">
    <source>
        <dbReference type="Proteomes" id="UP000008141"/>
    </source>
</evidence>
<dbReference type="FunCoup" id="E1ZJ60">
    <property type="interactions" value="145"/>
</dbReference>
<dbReference type="CDD" id="cd05121">
    <property type="entry name" value="ABC1_ADCK3-like"/>
    <property type="match status" value="1"/>
</dbReference>
<dbReference type="RefSeq" id="XP_005846547.1">
    <property type="nucleotide sequence ID" value="XM_005846485.1"/>
</dbReference>
<organism evidence="5">
    <name type="scientific">Chlorella variabilis</name>
    <name type="common">Green alga</name>
    <dbReference type="NCBI Taxonomy" id="554065"/>
    <lineage>
        <taxon>Eukaryota</taxon>
        <taxon>Viridiplantae</taxon>
        <taxon>Chlorophyta</taxon>
        <taxon>core chlorophytes</taxon>
        <taxon>Trebouxiophyceae</taxon>
        <taxon>Chlorellales</taxon>
        <taxon>Chlorellaceae</taxon>
        <taxon>Chlorella clade</taxon>
        <taxon>Chlorella</taxon>
    </lineage>
</organism>
<dbReference type="GO" id="GO:0004672">
    <property type="term" value="F:protein kinase activity"/>
    <property type="evidence" value="ECO:0007669"/>
    <property type="project" value="InterPro"/>
</dbReference>
<dbReference type="SUPFAM" id="SSF56112">
    <property type="entry name" value="Protein kinase-like (PK-like)"/>
    <property type="match status" value="1"/>
</dbReference>
<feature type="non-terminal residue" evidence="4">
    <location>
        <position position="516"/>
    </location>
</feature>
<accession>E1ZJ60</accession>
<dbReference type="eggNOG" id="KOG1235">
    <property type="taxonomic scope" value="Eukaryota"/>
</dbReference>
<dbReference type="KEGG" id="cvr:CHLNCDRAFT_24990"/>
<dbReference type="InParanoid" id="E1ZJ60"/>
<evidence type="ECO:0000256" key="1">
    <source>
        <dbReference type="ARBA" id="ARBA00009670"/>
    </source>
</evidence>
<dbReference type="InterPro" id="IPR000719">
    <property type="entry name" value="Prot_kinase_dom"/>
</dbReference>
<dbReference type="PANTHER" id="PTHR10566">
    <property type="entry name" value="CHAPERONE-ACTIVITY OF BC1 COMPLEX CABC1 -RELATED"/>
    <property type="match status" value="1"/>
</dbReference>
<dbReference type="InterPro" id="IPR011009">
    <property type="entry name" value="Kinase-like_dom_sf"/>
</dbReference>
<dbReference type="GO" id="GO:0005524">
    <property type="term" value="F:ATP binding"/>
    <property type="evidence" value="ECO:0007669"/>
    <property type="project" value="InterPro"/>
</dbReference>
<dbReference type="InterPro" id="IPR004147">
    <property type="entry name" value="ABC1_dom"/>
</dbReference>
<sequence length="516" mass="55436">MVAAGVAALVALSVPRDDGNQPGSGSGGSGGKPGSSRASSTSSSSDGGDVLPSTWDAEAVGRYYRQRPALVARRVVQVASEACSYGAALLADMAAGAVERNQAERADQAMAAIERLGPAYVKVAQALSTRVDLLPPAYLFAIQRLQDRVPPFADAQAYACIERAFGAPLGQVFSQLSDTAVAAASLGQVYRGTLRATGQDVAIKVRRPDVLESVTLDLYLMRGVAAQLNSMPEVKSDWVGIIDNWAGRFLQEMDYLLEAANTRQFAADLAALPGVVIPGVVAEGTTSDVLITTWVEGERLSDSSAGDVRQLCDTLLSAYLIQLLDTGLLHADPHPGNLLRTTDGRIAILDHGLIQEVPRDYSLALMEYIAHLSVGDWNALADDLVNLGFVDDISDRERLVGPLGRILTQLTQGGGAKNINIAVVTQEIEKLSQEFEFKVPPYFALILRTFSVIEGIALQVDPNYSIVKECFPYMSRRLLTDDDPRAREALRQLLFAGGDQLSLERVERMVEGLSSF</sequence>
<feature type="domain" description="Protein kinase" evidence="3">
    <location>
        <begin position="175"/>
        <end position="503"/>
    </location>
</feature>
<dbReference type="Proteomes" id="UP000008141">
    <property type="component" value="Unassembled WGS sequence"/>
</dbReference>
<dbReference type="AlphaFoldDB" id="E1ZJ60"/>
<protein>
    <recommendedName>
        <fullName evidence="3">Protein kinase domain-containing protein</fullName>
    </recommendedName>
</protein>
<dbReference type="STRING" id="554065.E1ZJ60"/>
<dbReference type="InterPro" id="IPR050154">
    <property type="entry name" value="UbiB_kinase"/>
</dbReference>
<feature type="compositionally biased region" description="Gly residues" evidence="2">
    <location>
        <begin position="22"/>
        <end position="33"/>
    </location>
</feature>
<evidence type="ECO:0000259" key="3">
    <source>
        <dbReference type="PROSITE" id="PS50011"/>
    </source>
</evidence>
<name>E1ZJ60_CHLVA</name>
<dbReference type="PROSITE" id="PS50011">
    <property type="entry name" value="PROTEIN_KINASE_DOM"/>
    <property type="match status" value="1"/>
</dbReference>
<dbReference type="GeneID" id="17353744"/>
<evidence type="ECO:0000313" key="4">
    <source>
        <dbReference type="EMBL" id="EFN54445.1"/>
    </source>
</evidence>
<dbReference type="Gene3D" id="1.10.510.10">
    <property type="entry name" value="Transferase(Phosphotransferase) domain 1"/>
    <property type="match status" value="1"/>
</dbReference>
<evidence type="ECO:0000256" key="2">
    <source>
        <dbReference type="SAM" id="MobiDB-lite"/>
    </source>
</evidence>
<dbReference type="PANTHER" id="PTHR10566:SF118">
    <property type="entry name" value="PROTEIN KINASE DOMAIN-CONTAINING PROTEIN"/>
    <property type="match status" value="1"/>
</dbReference>
<proteinExistence type="inferred from homology"/>
<reference evidence="4 5" key="1">
    <citation type="journal article" date="2010" name="Plant Cell">
        <title>The Chlorella variabilis NC64A genome reveals adaptation to photosymbiosis, coevolution with viruses, and cryptic sex.</title>
        <authorList>
            <person name="Blanc G."/>
            <person name="Duncan G."/>
            <person name="Agarkova I."/>
            <person name="Borodovsky M."/>
            <person name="Gurnon J."/>
            <person name="Kuo A."/>
            <person name="Lindquist E."/>
            <person name="Lucas S."/>
            <person name="Pangilinan J."/>
            <person name="Polle J."/>
            <person name="Salamov A."/>
            <person name="Terry A."/>
            <person name="Yamada T."/>
            <person name="Dunigan D.D."/>
            <person name="Grigoriev I.V."/>
            <person name="Claverie J.M."/>
            <person name="Van Etten J.L."/>
        </authorList>
    </citation>
    <scope>NUCLEOTIDE SEQUENCE [LARGE SCALE GENOMIC DNA]</scope>
    <source>
        <strain evidence="4 5">NC64A</strain>
    </source>
</reference>
<feature type="compositionally biased region" description="Low complexity" evidence="2">
    <location>
        <begin position="34"/>
        <end position="45"/>
    </location>
</feature>
<feature type="region of interest" description="Disordered" evidence="2">
    <location>
        <begin position="13"/>
        <end position="53"/>
    </location>
</feature>
<keyword evidence="5" id="KW-1185">Reference proteome</keyword>